<dbReference type="Proteomes" id="UP000663844">
    <property type="component" value="Unassembled WGS sequence"/>
</dbReference>
<name>A0A820PGM8_9BILA</name>
<reference evidence="1" key="1">
    <citation type="submission" date="2021-02" db="EMBL/GenBank/DDBJ databases">
        <authorList>
            <person name="Nowell W R."/>
        </authorList>
    </citation>
    <scope>NUCLEOTIDE SEQUENCE</scope>
</reference>
<dbReference type="AlphaFoldDB" id="A0A820PGM8"/>
<feature type="non-terminal residue" evidence="1">
    <location>
        <position position="1"/>
    </location>
</feature>
<protein>
    <submittedName>
        <fullName evidence="1">Uncharacterized protein</fullName>
    </submittedName>
</protein>
<evidence type="ECO:0000313" key="2">
    <source>
        <dbReference type="Proteomes" id="UP000663844"/>
    </source>
</evidence>
<comment type="caution">
    <text evidence="1">The sequence shown here is derived from an EMBL/GenBank/DDBJ whole genome shotgun (WGS) entry which is preliminary data.</text>
</comment>
<gene>
    <name evidence="1" type="ORF">OXD698_LOCUS51570</name>
</gene>
<organism evidence="1 2">
    <name type="scientific">Adineta steineri</name>
    <dbReference type="NCBI Taxonomy" id="433720"/>
    <lineage>
        <taxon>Eukaryota</taxon>
        <taxon>Metazoa</taxon>
        <taxon>Spiralia</taxon>
        <taxon>Gnathifera</taxon>
        <taxon>Rotifera</taxon>
        <taxon>Eurotatoria</taxon>
        <taxon>Bdelloidea</taxon>
        <taxon>Adinetida</taxon>
        <taxon>Adinetidae</taxon>
        <taxon>Adineta</taxon>
    </lineage>
</organism>
<dbReference type="EMBL" id="CAJOAZ010026659">
    <property type="protein sequence ID" value="CAF4403070.1"/>
    <property type="molecule type" value="Genomic_DNA"/>
</dbReference>
<sequence>ENHGDTLHCPCSITSSTYGKYIKIEPIFHQVCSSQFISNEWRINTTTGLVSNLSNYDRRDYRRFLSAHLQYLAGLCDLSNQSVNAFIQQFLSSLFVTIQLLPKSVLNTQMDALIEENKSNAPVMLLRFLSLHRDINHGNAIISAYGTNYEYFLPERSSEYKLNHYVMRTQEI</sequence>
<accession>A0A820PGM8</accession>
<proteinExistence type="predicted"/>
<feature type="non-terminal residue" evidence="1">
    <location>
        <position position="172"/>
    </location>
</feature>
<evidence type="ECO:0000313" key="1">
    <source>
        <dbReference type="EMBL" id="CAF4403070.1"/>
    </source>
</evidence>